<evidence type="ECO:0000256" key="1">
    <source>
        <dbReference type="SAM" id="MobiDB-lite"/>
    </source>
</evidence>
<dbReference type="EMBL" id="JAWDIO010000002">
    <property type="protein sequence ID" value="MDU0353583.1"/>
    <property type="molecule type" value="Genomic_DNA"/>
</dbReference>
<name>A0ABU3SUB3_9ALTE</name>
<organism evidence="3 4">
    <name type="scientific">Paraglaciecola aquimarina</name>
    <dbReference type="NCBI Taxonomy" id="1235557"/>
    <lineage>
        <taxon>Bacteria</taxon>
        <taxon>Pseudomonadati</taxon>
        <taxon>Pseudomonadota</taxon>
        <taxon>Gammaproteobacteria</taxon>
        <taxon>Alteromonadales</taxon>
        <taxon>Alteromonadaceae</taxon>
        <taxon>Paraglaciecola</taxon>
    </lineage>
</organism>
<keyword evidence="4" id="KW-1185">Reference proteome</keyword>
<evidence type="ECO:0000259" key="2">
    <source>
        <dbReference type="SMART" id="SM01321"/>
    </source>
</evidence>
<dbReference type="Gene3D" id="3.30.70.1290">
    <property type="entry name" value="Transposase IS200-like"/>
    <property type="match status" value="1"/>
</dbReference>
<dbReference type="InterPro" id="IPR002686">
    <property type="entry name" value="Transposase_17"/>
</dbReference>
<dbReference type="Proteomes" id="UP001247805">
    <property type="component" value="Unassembled WGS sequence"/>
</dbReference>
<feature type="domain" description="Transposase IS200-like" evidence="2">
    <location>
        <begin position="9"/>
        <end position="124"/>
    </location>
</feature>
<dbReference type="PANTHER" id="PTHR34322:SF2">
    <property type="entry name" value="TRANSPOSASE IS200-LIKE DOMAIN-CONTAINING PROTEIN"/>
    <property type="match status" value="1"/>
</dbReference>
<accession>A0ABU3SUB3</accession>
<comment type="caution">
    <text evidence="3">The sequence shown here is derived from an EMBL/GenBank/DDBJ whole genome shotgun (WGS) entry which is preliminary data.</text>
</comment>
<reference evidence="3 4" key="1">
    <citation type="submission" date="2023-10" db="EMBL/GenBank/DDBJ databases">
        <title>Glaciecola aquimarina strain GGW-M5 nov., isolated from a coastal seawater.</title>
        <authorList>
            <person name="Bayburt H."/>
            <person name="Kim J.M."/>
            <person name="Choi B.J."/>
            <person name="Jeon C.O."/>
        </authorList>
    </citation>
    <scope>NUCLEOTIDE SEQUENCE [LARGE SCALE GENOMIC DNA]</scope>
    <source>
        <strain evidence="3 4">KCTC 32108</strain>
    </source>
</reference>
<evidence type="ECO:0000313" key="4">
    <source>
        <dbReference type="Proteomes" id="UP001247805"/>
    </source>
</evidence>
<dbReference type="InterPro" id="IPR036515">
    <property type="entry name" value="Transposase_17_sf"/>
</dbReference>
<dbReference type="PANTHER" id="PTHR34322">
    <property type="entry name" value="TRANSPOSASE, Y1_TNP DOMAIN-CONTAINING"/>
    <property type="match status" value="1"/>
</dbReference>
<evidence type="ECO:0000313" key="3">
    <source>
        <dbReference type="EMBL" id="MDU0353583.1"/>
    </source>
</evidence>
<dbReference type="SMART" id="SM01321">
    <property type="entry name" value="Y1_Tnp"/>
    <property type="match status" value="1"/>
</dbReference>
<proteinExistence type="predicted"/>
<protein>
    <submittedName>
        <fullName evidence="3">Transposase</fullName>
    </submittedName>
</protein>
<dbReference type="Pfam" id="PF01797">
    <property type="entry name" value="Y1_Tnp"/>
    <property type="match status" value="1"/>
</dbReference>
<dbReference type="RefSeq" id="WP_316025243.1">
    <property type="nucleotide sequence ID" value="NZ_JAWDIO010000002.1"/>
</dbReference>
<dbReference type="SUPFAM" id="SSF143422">
    <property type="entry name" value="Transposase IS200-like"/>
    <property type="match status" value="1"/>
</dbReference>
<sequence length="236" mass="27270">MARLPRLNLPGIPQHVVQRGNNRQVSFFSEADYTVYLDKLKDYGKKYKVAVHAYVLMTNHVHLLLTPETEKGVSQLMQALGRYYVMYVNKTYQRSGTLWEGRYKSTLVDSENYFLLVSRYIELNPVRAGMVNHPAEYPWSSYRGNALNMDIGLLTTHSCYEALGVNDDERQNAYRALFESRIEDLTLEEIRDATNKAWVLGENRFKLQIEQQAGRRASPLPKGGDRKSKVYKNQPL</sequence>
<gene>
    <name evidence="3" type="ORF">RS130_06245</name>
</gene>
<feature type="region of interest" description="Disordered" evidence="1">
    <location>
        <begin position="211"/>
        <end position="236"/>
    </location>
</feature>